<evidence type="ECO:0000313" key="2">
    <source>
        <dbReference type="EMBL" id="OXN00398.1"/>
    </source>
</evidence>
<evidence type="ECO:0000256" key="1">
    <source>
        <dbReference type="SAM" id="MobiDB-lite"/>
    </source>
</evidence>
<accession>A0A229VXN7</accession>
<keyword evidence="3" id="KW-1185">Reference proteome</keyword>
<sequence length="210" mass="23746">MSSKTKTGRNNRTKKNRGARKTRKADKPQNRQSYREDTVSDCRMSVCDVPMKVREYVETLIREGYVVAIDNPQIGVNEEGESFAVTPWVAYYAKTEEELERAGDVYQMVFEMNWGDDLVTERIEEALRHCNAPTVGDPRSDFMVAEAVFLGTYTHVEPLDESIKEYVNAYEQAALAALRDDAPLTECLMAAMGAPVQGGKDYMPVVVYEH</sequence>
<gene>
    <name evidence="2" type="ORF">Tam10B_1268</name>
</gene>
<proteinExistence type="predicted"/>
<feature type="compositionally biased region" description="Basic and acidic residues" evidence="1">
    <location>
        <begin position="25"/>
        <end position="37"/>
    </location>
</feature>
<dbReference type="EMBL" id="NEWD01000016">
    <property type="protein sequence ID" value="OXN00398.1"/>
    <property type="molecule type" value="Genomic_DNA"/>
</dbReference>
<dbReference type="AlphaFoldDB" id="A0A229VXN7"/>
<evidence type="ECO:0000313" key="3">
    <source>
        <dbReference type="Proteomes" id="UP000215433"/>
    </source>
</evidence>
<dbReference type="RefSeq" id="WP_093960423.1">
    <property type="nucleotide sequence ID" value="NZ_NEWD01000016.1"/>
</dbReference>
<feature type="region of interest" description="Disordered" evidence="1">
    <location>
        <begin position="1"/>
        <end position="37"/>
    </location>
</feature>
<protein>
    <submittedName>
        <fullName evidence="2">Uncharacterized protein</fullName>
    </submittedName>
</protein>
<reference evidence="2 3" key="1">
    <citation type="submission" date="2017-05" db="EMBL/GenBank/DDBJ databases">
        <title>Bifidobacterium vansinderenii sp. nov.</title>
        <authorList>
            <person name="Lugli G.A."/>
            <person name="Duranti S."/>
            <person name="Mangifesta M."/>
        </authorList>
    </citation>
    <scope>NUCLEOTIDE SEQUENCE [LARGE SCALE GENOMIC DNA]</scope>
    <source>
        <strain evidence="2 3">Tam10B</strain>
    </source>
</reference>
<comment type="caution">
    <text evidence="2">The sequence shown here is derived from an EMBL/GenBank/DDBJ whole genome shotgun (WGS) entry which is preliminary data.</text>
</comment>
<feature type="compositionally biased region" description="Basic residues" evidence="1">
    <location>
        <begin position="1"/>
        <end position="24"/>
    </location>
</feature>
<organism evidence="2 3">
    <name type="scientific">Bifidobacterium vansinderenii</name>
    <dbReference type="NCBI Taxonomy" id="1984871"/>
    <lineage>
        <taxon>Bacteria</taxon>
        <taxon>Bacillati</taxon>
        <taxon>Actinomycetota</taxon>
        <taxon>Actinomycetes</taxon>
        <taxon>Bifidobacteriales</taxon>
        <taxon>Bifidobacteriaceae</taxon>
        <taxon>Bifidobacterium</taxon>
    </lineage>
</organism>
<dbReference type="Proteomes" id="UP000215433">
    <property type="component" value="Unassembled WGS sequence"/>
</dbReference>
<name>A0A229VXN7_9BIFI</name>